<feature type="transmembrane region" description="Helical" evidence="1">
    <location>
        <begin position="37"/>
        <end position="61"/>
    </location>
</feature>
<dbReference type="GO" id="GO:0005524">
    <property type="term" value="F:ATP binding"/>
    <property type="evidence" value="ECO:0007669"/>
    <property type="project" value="InterPro"/>
</dbReference>
<protein>
    <submittedName>
        <fullName evidence="4">Putative leucine-rich repeat receptor-like protein kinase</fullName>
        <ecNumber evidence="4">2.7.10.1</ecNumber>
        <ecNumber evidence="4">2.7.11.1</ecNumber>
    </submittedName>
</protein>
<keyword evidence="1" id="KW-1133">Transmembrane helix</keyword>
<keyword evidence="5" id="KW-1185">Reference proteome</keyword>
<dbReference type="PROSITE" id="PS50011">
    <property type="entry name" value="PROTEIN_KINASE_DOM"/>
    <property type="match status" value="1"/>
</dbReference>
<reference evidence="4 5" key="1">
    <citation type="journal article" date="2017" name="Nature">
        <title>The Apostasia genome and the evolution of orchids.</title>
        <authorList>
            <person name="Zhang G.Q."/>
            <person name="Liu K.W."/>
            <person name="Li Z."/>
            <person name="Lohaus R."/>
            <person name="Hsiao Y.Y."/>
            <person name="Niu S.C."/>
            <person name="Wang J.Y."/>
            <person name="Lin Y.C."/>
            <person name="Xu Q."/>
            <person name="Chen L.J."/>
            <person name="Yoshida K."/>
            <person name="Fujiwara S."/>
            <person name="Wang Z.W."/>
            <person name="Zhang Y.Q."/>
            <person name="Mitsuda N."/>
            <person name="Wang M."/>
            <person name="Liu G.H."/>
            <person name="Pecoraro L."/>
            <person name="Huang H.X."/>
            <person name="Xiao X.J."/>
            <person name="Lin M."/>
            <person name="Wu X.Y."/>
            <person name="Wu W.L."/>
            <person name="Chen Y.Y."/>
            <person name="Chang S.B."/>
            <person name="Sakamoto S."/>
            <person name="Ohme-Takagi M."/>
            <person name="Yagi M."/>
            <person name="Zeng S.J."/>
            <person name="Shen C.Y."/>
            <person name="Yeh C.M."/>
            <person name="Luo Y.B."/>
            <person name="Tsai W.C."/>
            <person name="Van de Peer Y."/>
            <person name="Liu Z.J."/>
        </authorList>
    </citation>
    <scope>NUCLEOTIDE SEQUENCE [LARGE SCALE GENOMIC DNA]</scope>
    <source>
        <strain evidence="5">cv. Shenzhen</strain>
        <tissue evidence="4">Stem</tissue>
    </source>
</reference>
<feature type="signal peptide" evidence="2">
    <location>
        <begin position="1"/>
        <end position="21"/>
    </location>
</feature>
<dbReference type="InterPro" id="IPR046959">
    <property type="entry name" value="PRK1-6/SRF4-like"/>
</dbReference>
<evidence type="ECO:0000313" key="4">
    <source>
        <dbReference type="EMBL" id="PKA57426.1"/>
    </source>
</evidence>
<evidence type="ECO:0000259" key="3">
    <source>
        <dbReference type="PROSITE" id="PS50011"/>
    </source>
</evidence>
<proteinExistence type="predicted"/>
<evidence type="ECO:0000313" key="5">
    <source>
        <dbReference type="Proteomes" id="UP000236161"/>
    </source>
</evidence>
<dbReference type="Gene3D" id="1.10.510.10">
    <property type="entry name" value="Transferase(Phosphotransferase) domain 1"/>
    <property type="match status" value="1"/>
</dbReference>
<dbReference type="EC" id="2.7.11.1" evidence="4"/>
<dbReference type="SUPFAM" id="SSF56112">
    <property type="entry name" value="Protein kinase-like (PK-like)"/>
    <property type="match status" value="1"/>
</dbReference>
<dbReference type="AlphaFoldDB" id="A0A2I0APM0"/>
<organism evidence="4 5">
    <name type="scientific">Apostasia shenzhenica</name>
    <dbReference type="NCBI Taxonomy" id="1088818"/>
    <lineage>
        <taxon>Eukaryota</taxon>
        <taxon>Viridiplantae</taxon>
        <taxon>Streptophyta</taxon>
        <taxon>Embryophyta</taxon>
        <taxon>Tracheophyta</taxon>
        <taxon>Spermatophyta</taxon>
        <taxon>Magnoliopsida</taxon>
        <taxon>Liliopsida</taxon>
        <taxon>Asparagales</taxon>
        <taxon>Orchidaceae</taxon>
        <taxon>Apostasioideae</taxon>
        <taxon>Apostasia</taxon>
    </lineage>
</organism>
<gene>
    <name evidence="4" type="ORF">AXF42_Ash013614</name>
</gene>
<dbReference type="STRING" id="1088818.A0A2I0APM0"/>
<keyword evidence="1" id="KW-0812">Transmembrane</keyword>
<dbReference type="GO" id="GO:0004674">
    <property type="term" value="F:protein serine/threonine kinase activity"/>
    <property type="evidence" value="ECO:0007669"/>
    <property type="project" value="UniProtKB-EC"/>
</dbReference>
<dbReference type="Proteomes" id="UP000236161">
    <property type="component" value="Unassembled WGS sequence"/>
</dbReference>
<dbReference type="Pfam" id="PF00069">
    <property type="entry name" value="Pkinase"/>
    <property type="match status" value="1"/>
</dbReference>
<feature type="domain" description="Protein kinase" evidence="3">
    <location>
        <begin position="104"/>
        <end position="364"/>
    </location>
</feature>
<sequence>MELCRLIVSLLLSFPLAITSSHEQEGIPAAIGDTTVLAIGIANIISVSVAIALVILLYFWFRKKNEKLLLLLPISSSLPQGEKKNGGLICFEGGENLKLELLLKSSAEVLGEGVLGNTYKAVLDEGMVVAVKRLSAVKFPPHVKRLFDRKMRRIGIIKHRNIVSLRAYYSSDEEKLLVYDYMPHGSLQSLMLGNYGRKQRSRFLDWSCRKQVLMGAAHGLHFIHTYPSRSPLVHGNIKPSNILIDEDGDGRVSEWGLTSLLQPTSSPSSTVLYGSGLGADPSVRYGCRAPELLKGRGRATQESDVYSFGMLVLEVVRGKEIDDAAGEEEVMGMVKIGLMCTVESPEARPKMALVVSLMREFLKN</sequence>
<keyword evidence="4" id="KW-0808">Transferase</keyword>
<feature type="chain" id="PRO_5014137483" evidence="2">
    <location>
        <begin position="22"/>
        <end position="364"/>
    </location>
</feature>
<evidence type="ECO:0000256" key="2">
    <source>
        <dbReference type="SAM" id="SignalP"/>
    </source>
</evidence>
<name>A0A2I0APM0_9ASPA</name>
<keyword evidence="4" id="KW-0675">Receptor</keyword>
<keyword evidence="1" id="KW-0472">Membrane</keyword>
<evidence type="ECO:0000256" key="1">
    <source>
        <dbReference type="SAM" id="Phobius"/>
    </source>
</evidence>
<accession>A0A2I0APM0</accession>
<dbReference type="InterPro" id="IPR000719">
    <property type="entry name" value="Prot_kinase_dom"/>
</dbReference>
<dbReference type="PANTHER" id="PTHR48007:SF87">
    <property type="entry name" value="PROTEIN KINASE DOMAIN-CONTAINING PROTEIN"/>
    <property type="match status" value="1"/>
</dbReference>
<dbReference type="OrthoDB" id="5966500at2759"/>
<dbReference type="PANTHER" id="PTHR48007">
    <property type="entry name" value="LEUCINE-RICH REPEAT RECEPTOR-LIKE PROTEIN KINASE PXC1"/>
    <property type="match status" value="1"/>
</dbReference>
<dbReference type="InterPro" id="IPR011009">
    <property type="entry name" value="Kinase-like_dom_sf"/>
</dbReference>
<dbReference type="Gene3D" id="3.30.200.20">
    <property type="entry name" value="Phosphorylase Kinase, domain 1"/>
    <property type="match status" value="1"/>
</dbReference>
<dbReference type="EMBL" id="KZ451968">
    <property type="protein sequence ID" value="PKA57426.1"/>
    <property type="molecule type" value="Genomic_DNA"/>
</dbReference>
<keyword evidence="2" id="KW-0732">Signal</keyword>
<dbReference type="GO" id="GO:0004714">
    <property type="term" value="F:transmembrane receptor protein tyrosine kinase activity"/>
    <property type="evidence" value="ECO:0007669"/>
    <property type="project" value="UniProtKB-EC"/>
</dbReference>
<dbReference type="EC" id="2.7.10.1" evidence="4"/>
<keyword evidence="4" id="KW-0418">Kinase</keyword>